<evidence type="ECO:0000256" key="2">
    <source>
        <dbReference type="ARBA" id="ARBA00022612"/>
    </source>
</evidence>
<name>A0A1Z1NEE9_9GAMA</name>
<keyword evidence="5" id="KW-0231">Viral genome packaging</keyword>
<evidence type="ECO:0000256" key="1">
    <source>
        <dbReference type="ARBA" id="ARBA00022562"/>
    </source>
</evidence>
<evidence type="ECO:0000256" key="3">
    <source>
        <dbReference type="ARBA" id="ARBA00022801"/>
    </source>
</evidence>
<protein>
    <submittedName>
        <fullName evidence="8">DNA packaging terminase subunit 1</fullName>
    </submittedName>
</protein>
<dbReference type="GeneID" id="33194242"/>
<dbReference type="InterPro" id="IPR003499">
    <property type="entry name" value="DNA_pack_N"/>
</dbReference>
<keyword evidence="3" id="KW-0378">Hydrolase</keyword>
<dbReference type="GO" id="GO:0016787">
    <property type="term" value="F:hydrolase activity"/>
    <property type="evidence" value="ECO:0007669"/>
    <property type="project" value="UniProtKB-KW"/>
</dbReference>
<dbReference type="Pfam" id="PF02499">
    <property type="entry name" value="DNA_pack_C"/>
    <property type="match status" value="1"/>
</dbReference>
<keyword evidence="2" id="KW-1188">Viral release from host cell</keyword>
<evidence type="ECO:0000313" key="8">
    <source>
        <dbReference type="EMBL" id="ARW78092.1"/>
    </source>
</evidence>
<dbReference type="RefSeq" id="YP_009388530.1">
    <property type="nucleotide sequence ID" value="NC_035117.1"/>
</dbReference>
<dbReference type="OrthoDB" id="787at10239"/>
<sequence>MLFAPMRDRLEENYKRLVDGERASGREWRPGRPVLITSAKKSERMAHPFLGVIPAVNLYSSNLQAYCDSFDASFVDHREPEVGRARRVYRHMQIIEPGLRDILRGLCPRPSLAARPGPPAGGAAPPDPEAVLEFTSAVATYRKSRECRQYLELRAFLTNLSSFLNGCYVSRSHCIELFQKQLILHTFYFLVSIKAPEATDSLFYLFKDYFGLTHMTTTALQTFKQKASVFLIPRRHGKTWIVVAIVSMLLTSVENIHVGYVAHQKHVANSVFTEIINTLYRWFPGKSVEVKKENSTVIYRREGARPSTLMCATCFNKNSIRGQTFNLLYIDEANFIKKDALPSILGFMLQKNAKLIFISSSNSTDKSTSFLYRLKNAHERLLNVVSYVCPEHRDDFNMQETLVSCPCYRLHIPVYITIDEDIKTTTNLFLEGAFTTELMGDCGPSSTCSRQIVSDLAVAQLDTCRIDTTDGDALALLDATLYVYIDPAYTNNCDASGTGIGAVVLSGSAKDKCLILGLEHFFLKDLTGAASLQIASCAASLIKSISILHPNIKQVFAAVEGNSSQDSAVAIATVLDECCSLPVYFSHYSSEKGNGLQYPVFILGNEKTKAFETFIYALNIGSVSASQAVVSNTIKLSHDPVAYLLDQVKCIRCLPLRDGRHTYSAKHKNASDDVLVAVIMAHFLAWSDKHSFKQLHPHPVQFTP</sequence>
<dbReference type="GO" id="GO:0051276">
    <property type="term" value="P:chromosome organization"/>
    <property type="evidence" value="ECO:0007669"/>
    <property type="project" value="InterPro"/>
</dbReference>
<dbReference type="Proteomes" id="UP000214863">
    <property type="component" value="Segment"/>
</dbReference>
<organism evidence="8">
    <name type="scientific">Common bottlenose dolphin gammaherpesvirus 1 strain Sarasota</name>
    <dbReference type="NCBI Taxonomy" id="2022783"/>
    <lineage>
        <taxon>Viruses</taxon>
        <taxon>Duplodnaviria</taxon>
        <taxon>Heunggongvirae</taxon>
        <taxon>Peploviricota</taxon>
        <taxon>Herviviricetes</taxon>
        <taxon>Herpesvirales</taxon>
        <taxon>Orthoherpesviridae</taxon>
        <taxon>Gammaherpesvirinae</taxon>
        <taxon>Bossavirus</taxon>
        <taxon>Bossavirus delphinidgamma1</taxon>
        <taxon>Delphinid gammaherpesvirus 1</taxon>
    </lineage>
</organism>
<feature type="domain" description="Probable DNA packing protein C-terminal" evidence="6">
    <location>
        <begin position="348"/>
        <end position="693"/>
    </location>
</feature>
<dbReference type="KEGG" id="vg:33194242"/>
<keyword evidence="4" id="KW-0238">DNA-binding</keyword>
<evidence type="ECO:0000256" key="5">
    <source>
        <dbReference type="ARBA" id="ARBA00023219"/>
    </source>
</evidence>
<dbReference type="Pfam" id="PF02500">
    <property type="entry name" value="DNA_pack_N"/>
    <property type="match status" value="1"/>
</dbReference>
<keyword evidence="1" id="KW-1048">Host nucleus</keyword>
<gene>
    <name evidence="8" type="primary">ORF29</name>
</gene>
<dbReference type="InterPro" id="IPR038435">
    <property type="entry name" value="DNA_pack_C_sf"/>
</dbReference>
<dbReference type="InterPro" id="IPR033663">
    <property type="entry name" value="HSV_TRM3"/>
</dbReference>
<dbReference type="EMBL" id="KY965444">
    <property type="protein sequence ID" value="ARW78092.1"/>
    <property type="molecule type" value="Genomic_DNA"/>
</dbReference>
<evidence type="ECO:0000259" key="6">
    <source>
        <dbReference type="Pfam" id="PF02499"/>
    </source>
</evidence>
<dbReference type="HAMAP" id="MF_04013">
    <property type="entry name" value="HSV_TRM3"/>
    <property type="match status" value="1"/>
</dbReference>
<dbReference type="GO" id="GO:0003677">
    <property type="term" value="F:DNA binding"/>
    <property type="evidence" value="ECO:0007669"/>
    <property type="project" value="UniProtKB-KW"/>
</dbReference>
<evidence type="ECO:0000256" key="4">
    <source>
        <dbReference type="ARBA" id="ARBA00023125"/>
    </source>
</evidence>
<keyword evidence="9" id="KW-1185">Reference proteome</keyword>
<reference evidence="8" key="1">
    <citation type="submission" date="2017-04" db="EMBL/GenBank/DDBJ databases">
        <title>Genome sequence of delphinid gammaherpesvirus 1 from an Atlantic bottlenose dolphin (Tursiops truncatus).</title>
        <authorList>
            <person name="Davison A.J."/>
            <person name="Subramaniam K."/>
            <person name="Kerr K."/>
            <person name="Jacob J.J."/>
            <person name="Landrau-Giovannetti N."/>
            <person name="Waltzek T.B."/>
        </authorList>
    </citation>
    <scope>NUCLEOTIDE SEQUENCE [LARGE SCALE GENOMIC DNA]</scope>
    <source>
        <strain evidence="8">Sarasota</strain>
    </source>
</reference>
<evidence type="ECO:0000313" key="9">
    <source>
        <dbReference type="Proteomes" id="UP000214863"/>
    </source>
</evidence>
<dbReference type="Gene3D" id="3.40.50.300">
    <property type="entry name" value="P-loop containing nucleotide triphosphate hydrolases"/>
    <property type="match status" value="1"/>
</dbReference>
<feature type="domain" description="Probable DNA packing protein N-terminal" evidence="7">
    <location>
        <begin position="44"/>
        <end position="322"/>
    </location>
</feature>
<evidence type="ECO:0000259" key="7">
    <source>
        <dbReference type="Pfam" id="PF02500"/>
    </source>
</evidence>
<proteinExistence type="inferred from homology"/>
<dbReference type="InterPro" id="IPR003498">
    <property type="entry name" value="DNA_pack_C"/>
</dbReference>
<dbReference type="Gene3D" id="3.30.420.320">
    <property type="match status" value="1"/>
</dbReference>
<dbReference type="InterPro" id="IPR027417">
    <property type="entry name" value="P-loop_NTPase"/>
</dbReference>
<accession>A0A1Z1NEE9</accession>